<keyword evidence="2 7" id="KW-0813">Transport</keyword>
<dbReference type="InterPro" id="IPR051393">
    <property type="entry name" value="ABC_transporter_permease"/>
</dbReference>
<evidence type="ECO:0000256" key="2">
    <source>
        <dbReference type="ARBA" id="ARBA00022448"/>
    </source>
</evidence>
<dbReference type="Proteomes" id="UP000823634">
    <property type="component" value="Unassembled WGS sequence"/>
</dbReference>
<keyword evidence="5 7" id="KW-1133">Transmembrane helix</keyword>
<feature type="transmembrane region" description="Helical" evidence="7">
    <location>
        <begin position="173"/>
        <end position="195"/>
    </location>
</feature>
<dbReference type="InterPro" id="IPR035906">
    <property type="entry name" value="MetI-like_sf"/>
</dbReference>
<evidence type="ECO:0000313" key="9">
    <source>
        <dbReference type="EMBL" id="MBO8426052.1"/>
    </source>
</evidence>
<comment type="subcellular location">
    <subcellularLocation>
        <location evidence="1 7">Cell membrane</location>
        <topology evidence="1 7">Multi-pass membrane protein</topology>
    </subcellularLocation>
</comment>
<comment type="similarity">
    <text evidence="7">Belongs to the binding-protein-dependent transport system permease family.</text>
</comment>
<dbReference type="Gene3D" id="1.10.3720.10">
    <property type="entry name" value="MetI-like"/>
    <property type="match status" value="1"/>
</dbReference>
<accession>A0A9D9GVL6</accession>
<reference evidence="9" key="2">
    <citation type="journal article" date="2021" name="PeerJ">
        <title>Extensive microbial diversity within the chicken gut microbiome revealed by metagenomics and culture.</title>
        <authorList>
            <person name="Gilroy R."/>
            <person name="Ravi A."/>
            <person name="Getino M."/>
            <person name="Pursley I."/>
            <person name="Horton D.L."/>
            <person name="Alikhan N.F."/>
            <person name="Baker D."/>
            <person name="Gharbi K."/>
            <person name="Hall N."/>
            <person name="Watson M."/>
            <person name="Adriaenssens E.M."/>
            <person name="Foster-Nyarko E."/>
            <person name="Jarju S."/>
            <person name="Secka A."/>
            <person name="Antonio M."/>
            <person name="Oren A."/>
            <person name="Chaudhuri R.R."/>
            <person name="La Ragione R."/>
            <person name="Hildebrand F."/>
            <person name="Pallen M.J."/>
        </authorList>
    </citation>
    <scope>NUCLEOTIDE SEQUENCE</scope>
    <source>
        <strain evidence="9">17113</strain>
    </source>
</reference>
<evidence type="ECO:0000256" key="6">
    <source>
        <dbReference type="ARBA" id="ARBA00023136"/>
    </source>
</evidence>
<dbReference type="EMBL" id="JADINA010000014">
    <property type="protein sequence ID" value="MBO8426052.1"/>
    <property type="molecule type" value="Genomic_DNA"/>
</dbReference>
<reference evidence="9" key="1">
    <citation type="submission" date="2020-10" db="EMBL/GenBank/DDBJ databases">
        <authorList>
            <person name="Gilroy R."/>
        </authorList>
    </citation>
    <scope>NUCLEOTIDE SEQUENCE</scope>
    <source>
        <strain evidence="9">17113</strain>
    </source>
</reference>
<comment type="caution">
    <text evidence="9">The sequence shown here is derived from an EMBL/GenBank/DDBJ whole genome shotgun (WGS) entry which is preliminary data.</text>
</comment>
<organism evidence="9 10">
    <name type="scientific">Candidatus Alloenteromonas pullistercoris</name>
    <dbReference type="NCBI Taxonomy" id="2840785"/>
    <lineage>
        <taxon>Bacteria</taxon>
        <taxon>Bacillati</taxon>
        <taxon>Bacillota</taxon>
        <taxon>Bacillota incertae sedis</taxon>
        <taxon>Candidatus Alloenteromonas</taxon>
    </lineage>
</organism>
<proteinExistence type="inferred from homology"/>
<keyword evidence="6 7" id="KW-0472">Membrane</keyword>
<evidence type="ECO:0000256" key="5">
    <source>
        <dbReference type="ARBA" id="ARBA00022989"/>
    </source>
</evidence>
<evidence type="ECO:0000259" key="8">
    <source>
        <dbReference type="PROSITE" id="PS50928"/>
    </source>
</evidence>
<feature type="transmembrane region" description="Helical" evidence="7">
    <location>
        <begin position="233"/>
        <end position="253"/>
    </location>
</feature>
<name>A0A9D9GVL6_9FIRM</name>
<feature type="transmembrane region" description="Helical" evidence="7">
    <location>
        <begin position="96"/>
        <end position="117"/>
    </location>
</feature>
<keyword evidence="3" id="KW-1003">Cell membrane</keyword>
<feature type="transmembrane region" description="Helical" evidence="7">
    <location>
        <begin position="289"/>
        <end position="314"/>
    </location>
</feature>
<dbReference type="Pfam" id="PF00528">
    <property type="entry name" value="BPD_transp_1"/>
    <property type="match status" value="1"/>
</dbReference>
<sequence>MSRLVSVEEYAYSRSKRKSFFQRYGLVLLFLGPYLFFFLLFTVYPLVYGIAMSLMRYSISDPTQNAWRGFQNYWTLLTNSASIYNVNFWYAMKNTALFALLIVPVAILLPLIMAILINFQPKGYKFFRAVIYLPSILPVSSSGVIFIALFSWTFGYVNQWFGTTINWLNSDPIYAWIVIFLLCVWGGWGGNFVILSAGLKNVDKSLLEAASVDGCTSFGKILHVTIPCIKQQLILCIFTTIIGYFSLYGQIYVLTNGGPDINIDGTNYHSTMSIMWYLQSLINGTQYNVYGMVSAMGITLGIFVGLITAIQLLVTKERKSGHKKADDFARYIESKREGGAKHEHDRLGRPYRLGIPIGPFGHLRHFLHRLEKAKAAPGEFLHPLRRFSAHPDKLLRRPRPFLLLLDAPFAYRGHRLLH</sequence>
<evidence type="ECO:0000256" key="7">
    <source>
        <dbReference type="RuleBase" id="RU363032"/>
    </source>
</evidence>
<feature type="transmembrane region" description="Helical" evidence="7">
    <location>
        <begin position="24"/>
        <end position="47"/>
    </location>
</feature>
<protein>
    <submittedName>
        <fullName evidence="9">Sugar ABC transporter permease</fullName>
    </submittedName>
</protein>
<dbReference type="CDD" id="cd06261">
    <property type="entry name" value="TM_PBP2"/>
    <property type="match status" value="1"/>
</dbReference>
<dbReference type="SUPFAM" id="SSF161098">
    <property type="entry name" value="MetI-like"/>
    <property type="match status" value="1"/>
</dbReference>
<evidence type="ECO:0000313" key="10">
    <source>
        <dbReference type="Proteomes" id="UP000823634"/>
    </source>
</evidence>
<dbReference type="InterPro" id="IPR000515">
    <property type="entry name" value="MetI-like"/>
</dbReference>
<evidence type="ECO:0000256" key="1">
    <source>
        <dbReference type="ARBA" id="ARBA00004651"/>
    </source>
</evidence>
<dbReference type="PROSITE" id="PS50928">
    <property type="entry name" value="ABC_TM1"/>
    <property type="match status" value="1"/>
</dbReference>
<gene>
    <name evidence="9" type="ORF">IAC61_01880</name>
</gene>
<dbReference type="GO" id="GO:0055085">
    <property type="term" value="P:transmembrane transport"/>
    <property type="evidence" value="ECO:0007669"/>
    <property type="project" value="InterPro"/>
</dbReference>
<evidence type="ECO:0000256" key="4">
    <source>
        <dbReference type="ARBA" id="ARBA00022692"/>
    </source>
</evidence>
<feature type="transmembrane region" description="Helical" evidence="7">
    <location>
        <begin position="129"/>
        <end position="153"/>
    </location>
</feature>
<dbReference type="PANTHER" id="PTHR30193:SF37">
    <property type="entry name" value="INNER MEMBRANE ABC TRANSPORTER PERMEASE PROTEIN YCJO"/>
    <property type="match status" value="1"/>
</dbReference>
<dbReference type="GO" id="GO:0005886">
    <property type="term" value="C:plasma membrane"/>
    <property type="evidence" value="ECO:0007669"/>
    <property type="project" value="UniProtKB-SubCell"/>
</dbReference>
<evidence type="ECO:0000256" key="3">
    <source>
        <dbReference type="ARBA" id="ARBA00022475"/>
    </source>
</evidence>
<dbReference type="AlphaFoldDB" id="A0A9D9GVL6"/>
<keyword evidence="4 7" id="KW-0812">Transmembrane</keyword>
<feature type="domain" description="ABC transmembrane type-1" evidence="8">
    <location>
        <begin position="92"/>
        <end position="311"/>
    </location>
</feature>
<dbReference type="PANTHER" id="PTHR30193">
    <property type="entry name" value="ABC TRANSPORTER PERMEASE PROTEIN"/>
    <property type="match status" value="1"/>
</dbReference>